<protein>
    <submittedName>
        <fullName evidence="3">Phosphatase PAP2 family protein</fullName>
    </submittedName>
</protein>
<accession>A0A9D7XSF2</accession>
<evidence type="ECO:0000313" key="4">
    <source>
        <dbReference type="Proteomes" id="UP000808337"/>
    </source>
</evidence>
<dbReference type="EMBL" id="JADKGY010000006">
    <property type="protein sequence ID" value="MBK9982453.1"/>
    <property type="molecule type" value="Genomic_DNA"/>
</dbReference>
<dbReference type="PANTHER" id="PTHR34599">
    <property type="entry name" value="PEROXIDASE-RELATED"/>
    <property type="match status" value="1"/>
</dbReference>
<evidence type="ECO:0000259" key="2">
    <source>
        <dbReference type="Pfam" id="PF01569"/>
    </source>
</evidence>
<dbReference type="PANTHER" id="PTHR34599:SF1">
    <property type="entry name" value="PHOSPHATIDIC ACID PHOSPHATASE TYPE 2_HALOPEROXIDASE DOMAIN-CONTAINING PROTEIN"/>
    <property type="match status" value="1"/>
</dbReference>
<feature type="chain" id="PRO_5038460418" evidence="1">
    <location>
        <begin position="28"/>
        <end position="465"/>
    </location>
</feature>
<dbReference type="SUPFAM" id="SSF48317">
    <property type="entry name" value="Acid phosphatase/Vanadium-dependent haloperoxidase"/>
    <property type="match status" value="1"/>
</dbReference>
<dbReference type="InterPro" id="IPR000326">
    <property type="entry name" value="PAP2/HPO"/>
</dbReference>
<evidence type="ECO:0000313" key="3">
    <source>
        <dbReference type="EMBL" id="MBK9982453.1"/>
    </source>
</evidence>
<dbReference type="InterPro" id="IPR052559">
    <property type="entry name" value="V-haloperoxidase"/>
</dbReference>
<feature type="domain" description="Phosphatidic acid phosphatase type 2/haloperoxidase" evidence="2">
    <location>
        <begin position="320"/>
        <end position="463"/>
    </location>
</feature>
<feature type="signal peptide" evidence="1">
    <location>
        <begin position="1"/>
        <end position="27"/>
    </location>
</feature>
<gene>
    <name evidence="3" type="ORF">IPP15_08515</name>
</gene>
<keyword evidence="1" id="KW-0732">Signal</keyword>
<sequence length="465" mass="52417">MHQLTFTKATLLLLLVSCLFMITSCRTDNEVIIKDPALTKSYNASVPLEWNQLFLEIDRISDGYRPPAAARMLAYTGLAAYEAAVAGMPEYNSLRYEFVGLILPSIEPTKEYHWPTCVNAVYATMFRNFYPNISVTYALKITALENKFLDEFSVDIDPAVFARSREFGYEVAQAVYKYSESDITGHNAYLNPQPTSYVPPAIGPNGEKLWQPTFPDYGRALFPYWGKVRPFAMSQSDIIGRPPIPYSESSGSQFYQQANETKILIDLASYTTHWVAEFWSDDFFQLTFEPAGRQIAIANILVKQDNISLDRAVELYAKMGMALCDVGIAVWGTKYTYNVRRPIEYIRDVMNDPGWSTILDNPLSGQRSVTPPFPAYPSGHSGFAGAGSGIMAEIFGNIHPYTDNCHQNRTEFNGTPRSYNTILEAGVENAYSRLQLGVHFRMDCDEGLRLGYLAATRVNELPWYK</sequence>
<dbReference type="AlphaFoldDB" id="A0A9D7XSF2"/>
<dbReference type="Proteomes" id="UP000808337">
    <property type="component" value="Unassembled WGS sequence"/>
</dbReference>
<reference evidence="3 4" key="1">
    <citation type="submission" date="2020-10" db="EMBL/GenBank/DDBJ databases">
        <title>Connecting structure to function with the recovery of over 1000 high-quality activated sludge metagenome-assembled genomes encoding full-length rRNA genes using long-read sequencing.</title>
        <authorList>
            <person name="Singleton C.M."/>
            <person name="Petriglieri F."/>
            <person name="Kristensen J.M."/>
            <person name="Kirkegaard R.H."/>
            <person name="Michaelsen T.Y."/>
            <person name="Andersen M.H."/>
            <person name="Karst S.M."/>
            <person name="Dueholm M.S."/>
            <person name="Nielsen P.H."/>
            <person name="Albertsen M."/>
        </authorList>
    </citation>
    <scope>NUCLEOTIDE SEQUENCE [LARGE SCALE GENOMIC DNA]</scope>
    <source>
        <strain evidence="3">Ribe_18-Q3-R11-54_MAXAC.273</strain>
    </source>
</reference>
<comment type="caution">
    <text evidence="3">The sequence shown here is derived from an EMBL/GenBank/DDBJ whole genome shotgun (WGS) entry which is preliminary data.</text>
</comment>
<name>A0A9D7XSF2_9BACT</name>
<dbReference type="InterPro" id="IPR036938">
    <property type="entry name" value="PAP2/HPO_sf"/>
</dbReference>
<evidence type="ECO:0000256" key="1">
    <source>
        <dbReference type="SAM" id="SignalP"/>
    </source>
</evidence>
<dbReference type="Gene3D" id="1.10.606.20">
    <property type="match status" value="1"/>
</dbReference>
<dbReference type="Pfam" id="PF01569">
    <property type="entry name" value="PAP2"/>
    <property type="match status" value="1"/>
</dbReference>
<proteinExistence type="predicted"/>
<organism evidence="3 4">
    <name type="scientific">Candidatus Opimibacter skivensis</name>
    <dbReference type="NCBI Taxonomy" id="2982028"/>
    <lineage>
        <taxon>Bacteria</taxon>
        <taxon>Pseudomonadati</taxon>
        <taxon>Bacteroidota</taxon>
        <taxon>Saprospiria</taxon>
        <taxon>Saprospirales</taxon>
        <taxon>Saprospiraceae</taxon>
        <taxon>Candidatus Opimibacter</taxon>
    </lineage>
</organism>
<dbReference type="CDD" id="cd03398">
    <property type="entry name" value="PAP2_haloperoxidase"/>
    <property type="match status" value="1"/>
</dbReference>